<comment type="caution">
    <text evidence="2">The sequence shown here is derived from an EMBL/GenBank/DDBJ whole genome shotgun (WGS) entry which is preliminary data.</text>
</comment>
<organism evidence="2 3">
    <name type="scientific">Nocardia vulneris</name>
    <dbReference type="NCBI Taxonomy" id="1141657"/>
    <lineage>
        <taxon>Bacteria</taxon>
        <taxon>Bacillati</taxon>
        <taxon>Actinomycetota</taxon>
        <taxon>Actinomycetes</taxon>
        <taxon>Mycobacteriales</taxon>
        <taxon>Nocardiaceae</taxon>
        <taxon>Nocardia</taxon>
    </lineage>
</organism>
<protein>
    <submittedName>
        <fullName evidence="2">Uncharacterized protein</fullName>
    </submittedName>
</protein>
<reference evidence="2 3" key="1">
    <citation type="journal article" date="2014" name="Int. J. Syst. Evol. Microbiol.">
        <title>Nocardia vulneris sp. nov., isolated from wounds of human patients in North America.</title>
        <authorList>
            <person name="Lasker B.A."/>
            <person name="Bell M."/>
            <person name="Klenk H.P."/>
            <person name="Sproer C."/>
            <person name="Schumann C."/>
            <person name="Schumann P."/>
            <person name="Brown J.M."/>
        </authorList>
    </citation>
    <scope>NUCLEOTIDE SEQUENCE [LARGE SCALE GENOMIC DNA]</scope>
    <source>
        <strain evidence="2 3">W9851</strain>
    </source>
</reference>
<gene>
    <name evidence="2" type="ORF">FG87_14610</name>
</gene>
<keyword evidence="1" id="KW-0812">Transmembrane</keyword>
<feature type="transmembrane region" description="Helical" evidence="1">
    <location>
        <begin position="161"/>
        <end position="178"/>
    </location>
</feature>
<feature type="transmembrane region" description="Helical" evidence="1">
    <location>
        <begin position="50"/>
        <end position="69"/>
    </location>
</feature>
<evidence type="ECO:0000256" key="1">
    <source>
        <dbReference type="SAM" id="Phobius"/>
    </source>
</evidence>
<keyword evidence="1" id="KW-0472">Membrane</keyword>
<keyword evidence="1" id="KW-1133">Transmembrane helix</keyword>
<proteinExistence type="predicted"/>
<sequence length="183" mass="19268">MCGRNPEMTTLTDRLIAPNATHGEVTTAFAAAFAGAATAFALSLHADLAVWRAAIVALVAFDMFGGAVVNATDSAKRWYHRPGRTTAHHLGFVAIHLQPFILAAVVPGFTWPSAVVIYALALIGAVAVTISPDALRRPIAFGVTAFAIVGVASMLTVPHALAWFAPVLLIKLLLAHLLPEKAR</sequence>
<accession>A0ABR4ZFZ9</accession>
<evidence type="ECO:0000313" key="3">
    <source>
        <dbReference type="Proteomes" id="UP000031364"/>
    </source>
</evidence>
<keyword evidence="3" id="KW-1185">Reference proteome</keyword>
<dbReference type="Proteomes" id="UP000031364">
    <property type="component" value="Unassembled WGS sequence"/>
</dbReference>
<dbReference type="EMBL" id="JNFP01000015">
    <property type="protein sequence ID" value="KIA64193.1"/>
    <property type="molecule type" value="Genomic_DNA"/>
</dbReference>
<name>A0ABR4ZFZ9_9NOCA</name>
<feature type="transmembrane region" description="Helical" evidence="1">
    <location>
        <begin position="25"/>
        <end position="44"/>
    </location>
</feature>
<evidence type="ECO:0000313" key="2">
    <source>
        <dbReference type="EMBL" id="KIA64193.1"/>
    </source>
</evidence>
<feature type="transmembrane region" description="Helical" evidence="1">
    <location>
        <begin position="90"/>
        <end position="109"/>
    </location>
</feature>
<feature type="transmembrane region" description="Helical" evidence="1">
    <location>
        <begin position="115"/>
        <end position="132"/>
    </location>
</feature>
<feature type="transmembrane region" description="Helical" evidence="1">
    <location>
        <begin position="139"/>
        <end position="155"/>
    </location>
</feature>